<keyword evidence="2" id="KW-1185">Reference proteome</keyword>
<accession>A0ABQ3FYF2</accession>
<name>A0ABQ3FYF2_9BURK</name>
<evidence type="ECO:0000313" key="1">
    <source>
        <dbReference type="EMBL" id="GHC76853.1"/>
    </source>
</evidence>
<gene>
    <name evidence="1" type="ORF">GCM10007320_15940</name>
</gene>
<proteinExistence type="predicted"/>
<dbReference type="EMBL" id="BMYK01000004">
    <property type="protein sequence ID" value="GHC76853.1"/>
    <property type="molecule type" value="Genomic_DNA"/>
</dbReference>
<reference evidence="2" key="1">
    <citation type="journal article" date="2019" name="Int. J. Syst. Evol. Microbiol.">
        <title>The Global Catalogue of Microorganisms (GCM) 10K type strain sequencing project: providing services to taxonomists for standard genome sequencing and annotation.</title>
        <authorList>
            <consortium name="The Broad Institute Genomics Platform"/>
            <consortium name="The Broad Institute Genome Sequencing Center for Infectious Disease"/>
            <person name="Wu L."/>
            <person name="Ma J."/>
        </authorList>
    </citation>
    <scope>NUCLEOTIDE SEQUENCE [LARGE SCALE GENOMIC DNA]</scope>
    <source>
        <strain evidence="2">KCTC 23314</strain>
    </source>
</reference>
<dbReference type="RefSeq" id="WP_189686437.1">
    <property type="nucleotide sequence ID" value="NZ_BMYK01000004.1"/>
</dbReference>
<protein>
    <recommendedName>
        <fullName evidence="3">ATPase with chaperone activity</fullName>
    </recommendedName>
</protein>
<evidence type="ECO:0000313" key="2">
    <source>
        <dbReference type="Proteomes" id="UP000626210"/>
    </source>
</evidence>
<comment type="caution">
    <text evidence="1">The sequence shown here is derived from an EMBL/GenBank/DDBJ whole genome shotgun (WGS) entry which is preliminary data.</text>
</comment>
<organism evidence="1 2">
    <name type="scientific">Pseudorhodoferax aquiterrae</name>
    <dbReference type="NCBI Taxonomy" id="747304"/>
    <lineage>
        <taxon>Bacteria</taxon>
        <taxon>Pseudomonadati</taxon>
        <taxon>Pseudomonadota</taxon>
        <taxon>Betaproteobacteria</taxon>
        <taxon>Burkholderiales</taxon>
        <taxon>Comamonadaceae</taxon>
    </lineage>
</organism>
<evidence type="ECO:0008006" key="3">
    <source>
        <dbReference type="Google" id="ProtNLM"/>
    </source>
</evidence>
<dbReference type="Proteomes" id="UP000626210">
    <property type="component" value="Unassembled WGS sequence"/>
</dbReference>
<sequence length="106" mass="11780">MEDPNQTLIPPAFMALYSANGRPTATRAHVEARHDLCEDMAVQMTTLCASLEHKHDLSKEEVLRRCWMGLLQDGSGVEPPEANWVVARTAELLEWPQPAFLQAAAP</sequence>